<evidence type="ECO:0000256" key="1">
    <source>
        <dbReference type="SAM" id="Coils"/>
    </source>
</evidence>
<protein>
    <submittedName>
        <fullName evidence="3">DUF4315 family protein</fullName>
    </submittedName>
</protein>
<evidence type="ECO:0000256" key="2">
    <source>
        <dbReference type="SAM" id="MobiDB-lite"/>
    </source>
</evidence>
<dbReference type="Proteomes" id="UP001652442">
    <property type="component" value="Unassembled WGS sequence"/>
</dbReference>
<reference evidence="3 4" key="1">
    <citation type="journal article" date="2021" name="ISME Commun">
        <title>Automated analysis of genomic sequences facilitates high-throughput and comprehensive description of bacteria.</title>
        <authorList>
            <person name="Hitch T.C.A."/>
        </authorList>
    </citation>
    <scope>NUCLEOTIDE SEQUENCE [LARGE SCALE GENOMIC DNA]</scope>
    <source>
        <strain evidence="3 4">Sanger_109</strain>
    </source>
</reference>
<dbReference type="Pfam" id="PF14193">
    <property type="entry name" value="DUF4315"/>
    <property type="match status" value="1"/>
</dbReference>
<keyword evidence="4" id="KW-1185">Reference proteome</keyword>
<feature type="region of interest" description="Disordered" evidence="2">
    <location>
        <begin position="67"/>
        <end position="112"/>
    </location>
</feature>
<name>A0ABT2TIA6_9FIRM</name>
<evidence type="ECO:0000313" key="3">
    <source>
        <dbReference type="EMBL" id="MCU6761943.1"/>
    </source>
</evidence>
<organism evidence="3 4">
    <name type="scientific">Brotonthovivens ammoniilytica</name>
    <dbReference type="NCBI Taxonomy" id="2981725"/>
    <lineage>
        <taxon>Bacteria</taxon>
        <taxon>Bacillati</taxon>
        <taxon>Bacillota</taxon>
        <taxon>Clostridia</taxon>
        <taxon>Lachnospirales</taxon>
        <taxon>Lachnospiraceae</taxon>
        <taxon>Brotonthovivens</taxon>
    </lineage>
</organism>
<sequence>MNRKLHRVLDEIRRTEKKIAEWQEHLKQLKLLAEQLENQEIVKTIRSMKLDSHRMLELLEGIQEGTVSISLPAEEPETGTADGENSTGPDSHPEEMAQKTAPEREVKDDEET</sequence>
<proteinExistence type="predicted"/>
<gene>
    <name evidence="3" type="ORF">OCV88_06250</name>
</gene>
<dbReference type="EMBL" id="JAOQJQ010000002">
    <property type="protein sequence ID" value="MCU6761943.1"/>
    <property type="molecule type" value="Genomic_DNA"/>
</dbReference>
<keyword evidence="1" id="KW-0175">Coiled coil</keyword>
<comment type="caution">
    <text evidence="3">The sequence shown here is derived from an EMBL/GenBank/DDBJ whole genome shotgun (WGS) entry which is preliminary data.</text>
</comment>
<evidence type="ECO:0000313" key="4">
    <source>
        <dbReference type="Proteomes" id="UP001652442"/>
    </source>
</evidence>
<accession>A0ABT2TIA6</accession>
<feature type="coiled-coil region" evidence="1">
    <location>
        <begin position="5"/>
        <end position="39"/>
    </location>
</feature>
<feature type="compositionally biased region" description="Basic and acidic residues" evidence="2">
    <location>
        <begin position="91"/>
        <end position="112"/>
    </location>
</feature>
<dbReference type="RefSeq" id="WP_158424712.1">
    <property type="nucleotide sequence ID" value="NZ_JAOQJQ010000002.1"/>
</dbReference>
<dbReference type="InterPro" id="IPR025464">
    <property type="entry name" value="DUF4315"/>
</dbReference>